<comment type="similarity">
    <text evidence="9">Belongs to the H(+)-translocating pyrophosphatase (TC 3.A.10) family. K(+)-insensitive subfamily.</text>
</comment>
<dbReference type="GO" id="GO:0000287">
    <property type="term" value="F:magnesium ion binding"/>
    <property type="evidence" value="ECO:0007669"/>
    <property type="project" value="UniProtKB-UniRule"/>
</dbReference>
<keyword evidence="4 9" id="KW-0460">Magnesium</keyword>
<feature type="transmembrane region" description="Helical" evidence="9">
    <location>
        <begin position="390"/>
        <end position="411"/>
    </location>
</feature>
<keyword evidence="9" id="KW-1003">Cell membrane</keyword>
<keyword evidence="2 9" id="KW-0813">Transport</keyword>
<dbReference type="HAMAP" id="MF_01129">
    <property type="entry name" value="PPase_energized_pump"/>
    <property type="match status" value="1"/>
</dbReference>
<evidence type="ECO:0000256" key="4">
    <source>
        <dbReference type="ARBA" id="ARBA00022842"/>
    </source>
</evidence>
<dbReference type="STRING" id="666510.ASAC_1013"/>
<sequence length="735" mass="76198">MKIDLLIASVSAVVGFVSIVIAIWLARWVLSQDPGPENIKFISDAIASGAKAYLFRQYRTLSIVLVALAIIIGIGISAVNHSYTLGGSSAAAFIVGALGSMAAGYIGMYVTTRSASRAAMAARNSAFASLRVAWRAGAVMGLSLAGIALFLISALYMGFTSIIPSSWALALVSMAFGASLVTLFMRVGGGIYTKAADLGADLVGKVEKGIPEDDPRNPGVIADNVGDNVGDVAGMAADVFESYIVIVTGAIFLSWIMGWSATYPQLVVLPLLYGALALIATFVGISILRLKGSQHPLTAISIDIYETIAISIALFFIVSVALLGNLGLKVALVAPLAASLGAVVAPLVLALTGYYTHYTYKPVKDIANQALISPATVIVTGYAYGLISAIPVILLIAFVLGLTYALGYFAFSSLVSSSVLSGYSGFLAGIYGTALASVGLLSVAGIIITADSFGPVSDNAAGVAEMASLPEEVRDRLDVLDAVGNTTKATTKGYAISSAAMAALVLFIGFIFEVISVAGKYVADPVDLLNGISVINPNVLIGALIGAVVVYVLASRTLGAVGKTAMEIVEEIRRQFRERPGIMEWKEKPDYARVVDIATRRALQEFMMPVLVAIIAPVAAGLLLGWQAIAGLIMGAILVGVPRALLMANAGGAWDNAKKYIEAGLDPKLGGKGSDAHKAAVVGDTVGDPFKDTTGPSMNPLIKVLNTLSVVFAPMIVAANASLGVWMLVHGLLAL</sequence>
<comment type="caution">
    <text evidence="9">Lacks conserved residue(s) required for the propagation of feature annotation.</text>
</comment>
<evidence type="ECO:0000313" key="10">
    <source>
        <dbReference type="EMBL" id="ADL19418.1"/>
    </source>
</evidence>
<evidence type="ECO:0000256" key="2">
    <source>
        <dbReference type="ARBA" id="ARBA00022448"/>
    </source>
</evidence>
<comment type="subunit">
    <text evidence="9">Homodimer.</text>
</comment>
<dbReference type="Proteomes" id="UP000000346">
    <property type="component" value="Chromosome"/>
</dbReference>
<feature type="transmembrane region" description="Helical" evidence="9">
    <location>
        <begin position="61"/>
        <end position="79"/>
    </location>
</feature>
<evidence type="ECO:0000256" key="8">
    <source>
        <dbReference type="ARBA" id="ARBA00023136"/>
    </source>
</evidence>
<dbReference type="KEGG" id="asc:ASAC_1013"/>
<evidence type="ECO:0000313" key="11">
    <source>
        <dbReference type="Proteomes" id="UP000000346"/>
    </source>
</evidence>
<protein>
    <recommendedName>
        <fullName evidence="9">K(+)-insensitive pyrophosphate-energized proton pump</fullName>
        <ecNumber evidence="9">7.1.3.1</ecNumber>
    </recommendedName>
    <alternativeName>
        <fullName evidence="9">Membrane-bound proton-translocating pyrophosphatase</fullName>
    </alternativeName>
    <alternativeName>
        <fullName evidence="9">Pyrophosphate-energized inorganic pyrophosphatase</fullName>
        <shortName evidence="9">H(+)-PPase</shortName>
    </alternativeName>
</protein>
<feature type="transmembrane region" description="Helical" evidence="9">
    <location>
        <begin position="423"/>
        <end position="448"/>
    </location>
</feature>
<dbReference type="EC" id="7.1.3.1" evidence="9"/>
<gene>
    <name evidence="9" type="primary">hppA</name>
    <name evidence="10" type="ordered locus">ASAC_1013</name>
</gene>
<feature type="transmembrane region" description="Helical" evidence="9">
    <location>
        <begin position="132"/>
        <end position="159"/>
    </location>
</feature>
<feature type="transmembrane region" description="Helical" evidence="9">
    <location>
        <begin position="708"/>
        <end position="729"/>
    </location>
</feature>
<feature type="transmembrane region" description="Helical" evidence="9">
    <location>
        <begin position="6"/>
        <end position="30"/>
    </location>
</feature>
<comment type="function">
    <text evidence="9">Proton pump that utilizes the energy of pyrophosphate hydrolysis as the driving force for proton movement across the membrane. Generates a proton motive force.</text>
</comment>
<dbReference type="HOGENOM" id="CLU_008743_3_1_2"/>
<keyword evidence="5 9" id="KW-1278">Translocase</keyword>
<keyword evidence="8 9" id="KW-0472">Membrane</keyword>
<dbReference type="InParanoid" id="D9Q280"/>
<feature type="transmembrane region" description="Helical" evidence="9">
    <location>
        <begin position="330"/>
        <end position="354"/>
    </location>
</feature>
<dbReference type="InterPro" id="IPR004131">
    <property type="entry name" value="PPase-energised_H-pump"/>
</dbReference>
<dbReference type="EMBL" id="CP001742">
    <property type="protein sequence ID" value="ADL19418.1"/>
    <property type="molecule type" value="Genomic_DNA"/>
</dbReference>
<dbReference type="PANTHER" id="PTHR31998">
    <property type="entry name" value="K(+)-INSENSITIVE PYROPHOSPHATE-ENERGIZED PROTON PUMP"/>
    <property type="match status" value="1"/>
</dbReference>
<feature type="site" description="Determinant of potassium independence" evidence="9">
    <location>
        <position position="488"/>
    </location>
</feature>
<evidence type="ECO:0000256" key="1">
    <source>
        <dbReference type="ARBA" id="ARBA00004127"/>
    </source>
</evidence>
<dbReference type="PIRSF" id="PIRSF001265">
    <property type="entry name" value="H+-PPase"/>
    <property type="match status" value="1"/>
</dbReference>
<dbReference type="NCBIfam" id="NF001960">
    <property type="entry name" value="PRK00733.3-5"/>
    <property type="match status" value="1"/>
</dbReference>
<feature type="transmembrane region" description="Helical" evidence="9">
    <location>
        <begin position="494"/>
        <end position="516"/>
    </location>
</feature>
<feature type="transmembrane region" description="Helical" evidence="9">
    <location>
        <begin position="267"/>
        <end position="290"/>
    </location>
</feature>
<dbReference type="Pfam" id="PF03030">
    <property type="entry name" value="H_PPase"/>
    <property type="match status" value="1"/>
</dbReference>
<keyword evidence="3 9" id="KW-0812">Transmembrane</keyword>
<evidence type="ECO:0000256" key="6">
    <source>
        <dbReference type="ARBA" id="ARBA00022989"/>
    </source>
</evidence>
<dbReference type="AlphaFoldDB" id="D9Q280"/>
<dbReference type="OrthoDB" id="53167at2157"/>
<keyword evidence="7 9" id="KW-0406">Ion transport</keyword>
<dbReference type="NCBIfam" id="TIGR01104">
    <property type="entry name" value="V_PPase"/>
    <property type="match status" value="1"/>
</dbReference>
<feature type="transmembrane region" description="Helical" evidence="9">
    <location>
        <begin position="528"/>
        <end position="554"/>
    </location>
</feature>
<comment type="catalytic activity">
    <reaction evidence="9">
        <text>diphosphate + H2O + H(+)(in) = 2 phosphate + 2 H(+)(out)</text>
        <dbReference type="Rhea" id="RHEA:13973"/>
        <dbReference type="ChEBI" id="CHEBI:15377"/>
        <dbReference type="ChEBI" id="CHEBI:15378"/>
        <dbReference type="ChEBI" id="CHEBI:33019"/>
        <dbReference type="ChEBI" id="CHEBI:43474"/>
        <dbReference type="EC" id="7.1.3.1"/>
    </reaction>
</comment>
<dbReference type="GO" id="GO:0009678">
    <property type="term" value="F:diphosphate hydrolysis-driven proton transmembrane transporter activity"/>
    <property type="evidence" value="ECO:0007669"/>
    <property type="project" value="UniProtKB-UniRule"/>
</dbReference>
<organism evidence="10 11">
    <name type="scientific">Acidilobus saccharovorans (strain DSM 16705 / JCM 18335 / VKM B-2471 / 345-15)</name>
    <dbReference type="NCBI Taxonomy" id="666510"/>
    <lineage>
        <taxon>Archaea</taxon>
        <taxon>Thermoproteota</taxon>
        <taxon>Thermoprotei</taxon>
        <taxon>Acidilobales</taxon>
        <taxon>Acidilobaceae</taxon>
        <taxon>Acidilobus</taxon>
    </lineage>
</organism>
<feature type="transmembrane region" description="Helical" evidence="9">
    <location>
        <begin position="165"/>
        <end position="185"/>
    </location>
</feature>
<dbReference type="GeneID" id="9499255"/>
<evidence type="ECO:0000256" key="3">
    <source>
        <dbReference type="ARBA" id="ARBA00022692"/>
    </source>
</evidence>
<keyword evidence="6 9" id="KW-1133">Transmembrane helix</keyword>
<keyword evidence="10" id="KW-0378">Hydrolase</keyword>
<dbReference type="RefSeq" id="WP_013266930.1">
    <property type="nucleotide sequence ID" value="NC_014374.1"/>
</dbReference>
<comment type="cofactor">
    <cofactor evidence="9">
        <name>Mg(2+)</name>
        <dbReference type="ChEBI" id="CHEBI:18420"/>
    </cofactor>
</comment>
<dbReference type="eggNOG" id="arCOG04949">
    <property type="taxonomic scope" value="Archaea"/>
</dbReference>
<evidence type="ECO:0000256" key="9">
    <source>
        <dbReference type="HAMAP-Rule" id="MF_01129"/>
    </source>
</evidence>
<feature type="transmembrane region" description="Helical" evidence="9">
    <location>
        <begin position="91"/>
        <end position="111"/>
    </location>
</feature>
<feature type="transmembrane region" description="Helical" evidence="9">
    <location>
        <begin position="302"/>
        <end position="324"/>
    </location>
</feature>
<dbReference type="GO" id="GO:0004427">
    <property type="term" value="F:inorganic diphosphate phosphatase activity"/>
    <property type="evidence" value="ECO:0007669"/>
    <property type="project" value="UniProtKB-UniRule"/>
</dbReference>
<dbReference type="GO" id="GO:0005886">
    <property type="term" value="C:plasma membrane"/>
    <property type="evidence" value="ECO:0007669"/>
    <property type="project" value="UniProtKB-SubCell"/>
</dbReference>
<accession>D9Q280</accession>
<reference evidence="10 11" key="1">
    <citation type="journal article" date="2010" name="Appl. Environ. Microbiol.">
        <title>The genome sequence of the crenarchaeon Acidilobus saccharovorans supports a new order, Acidilobales, and suggests an important ecological role in terrestrial acidic hot springs.</title>
        <authorList>
            <person name="Mardanov A.V."/>
            <person name="Svetlitchnyi V.A."/>
            <person name="Beletsky A.V."/>
            <person name="Prokofeva M.I."/>
            <person name="Bonch-Osmolovskaya E.A."/>
            <person name="Ravin N.V."/>
            <person name="Skryabin K.G."/>
        </authorList>
    </citation>
    <scope>NUCLEOTIDE SEQUENCE [LARGE SCALE GENOMIC DNA]</scope>
    <source>
        <strain evidence="11">DSM 16705 / JCM 18335 / VKM B-2471 / 345-15</strain>
    </source>
</reference>
<keyword evidence="11" id="KW-1185">Reference proteome</keyword>
<proteinExistence type="inferred from homology"/>
<keyword evidence="9" id="KW-0375">Hydrogen ion transport</keyword>
<dbReference type="NCBIfam" id="NF001953">
    <property type="entry name" value="PRK00733.2-1"/>
    <property type="match status" value="1"/>
</dbReference>
<feature type="transmembrane region" description="Helical" evidence="9">
    <location>
        <begin position="610"/>
        <end position="639"/>
    </location>
</feature>
<name>D9Q280_ACIS3</name>
<dbReference type="GO" id="GO:0012505">
    <property type="term" value="C:endomembrane system"/>
    <property type="evidence" value="ECO:0007669"/>
    <property type="project" value="UniProtKB-SubCell"/>
</dbReference>
<comment type="subcellular location">
    <subcellularLocation>
        <location evidence="9">Cell membrane</location>
        <topology evidence="9">Multi-pass membrane protein</topology>
    </subcellularLocation>
    <subcellularLocation>
        <location evidence="1">Endomembrane system</location>
        <topology evidence="1">Multi-pass membrane protein</topology>
    </subcellularLocation>
</comment>
<feature type="transmembrane region" description="Helical" evidence="9">
    <location>
        <begin position="243"/>
        <end position="261"/>
    </location>
</feature>
<evidence type="ECO:0000256" key="5">
    <source>
        <dbReference type="ARBA" id="ARBA00022967"/>
    </source>
</evidence>
<evidence type="ECO:0000256" key="7">
    <source>
        <dbReference type="ARBA" id="ARBA00023065"/>
    </source>
</evidence>